<dbReference type="Pfam" id="PF06949">
    <property type="entry name" value="DUF1292"/>
    <property type="match status" value="1"/>
</dbReference>
<dbReference type="STRING" id="39480.EUAN_13290"/>
<dbReference type="AlphaFoldDB" id="A0A1S1V948"/>
<sequence length="125" mass="14295">MTDKEKMELEEEKNGCGCNGHHDEDHECGCGDNGCGCEEDEYEKMNIELDDGTSLSCFVLGVFGVEDKEYIALLPEGEENVLLYGYEEDGEEIELLNIEDDSEFEMVSEVFETLFMDEEDYEEEE</sequence>
<protein>
    <recommendedName>
        <fullName evidence="4">DUF1292 domain-containing protein</fullName>
    </recommendedName>
</protein>
<dbReference type="RefSeq" id="WP_245674455.1">
    <property type="nucleotide sequence ID" value="NZ_MKIE01000004.1"/>
</dbReference>
<accession>A0A1S1V948</accession>
<proteinExistence type="predicted"/>
<name>A0A1S1V948_9FIRM</name>
<evidence type="ECO:0008006" key="4">
    <source>
        <dbReference type="Google" id="ProtNLM"/>
    </source>
</evidence>
<reference evidence="2 3" key="1">
    <citation type="submission" date="2016-09" db="EMBL/GenBank/DDBJ databases">
        <title>Genome sequence of Eubacterium angustum.</title>
        <authorList>
            <person name="Poehlein A."/>
            <person name="Daniel R."/>
        </authorList>
    </citation>
    <scope>NUCLEOTIDE SEQUENCE [LARGE SCALE GENOMIC DNA]</scope>
    <source>
        <strain evidence="2 3">DSM 1989</strain>
    </source>
</reference>
<dbReference type="Proteomes" id="UP000180254">
    <property type="component" value="Unassembled WGS sequence"/>
</dbReference>
<dbReference type="InterPro" id="IPR009711">
    <property type="entry name" value="UPF0473"/>
</dbReference>
<dbReference type="EMBL" id="MKIE01000004">
    <property type="protein sequence ID" value="OHW62259.1"/>
    <property type="molecule type" value="Genomic_DNA"/>
</dbReference>
<keyword evidence="3" id="KW-1185">Reference proteome</keyword>
<evidence type="ECO:0000313" key="2">
    <source>
        <dbReference type="EMBL" id="OHW62259.1"/>
    </source>
</evidence>
<comment type="caution">
    <text evidence="2">The sequence shown here is derived from an EMBL/GenBank/DDBJ whole genome shotgun (WGS) entry which is preliminary data.</text>
</comment>
<gene>
    <name evidence="2" type="ORF">EUAN_13290</name>
</gene>
<evidence type="ECO:0000313" key="3">
    <source>
        <dbReference type="Proteomes" id="UP000180254"/>
    </source>
</evidence>
<feature type="region of interest" description="Disordered" evidence="1">
    <location>
        <begin position="1"/>
        <end position="20"/>
    </location>
</feature>
<organism evidence="2 3">
    <name type="scientific">Andreesenia angusta</name>
    <dbReference type="NCBI Taxonomy" id="39480"/>
    <lineage>
        <taxon>Bacteria</taxon>
        <taxon>Bacillati</taxon>
        <taxon>Bacillota</taxon>
        <taxon>Tissierellia</taxon>
        <taxon>Tissierellales</taxon>
        <taxon>Gottschalkiaceae</taxon>
        <taxon>Andreesenia</taxon>
    </lineage>
</organism>
<evidence type="ECO:0000256" key="1">
    <source>
        <dbReference type="SAM" id="MobiDB-lite"/>
    </source>
</evidence>